<dbReference type="Gene3D" id="2.40.160.60">
    <property type="entry name" value="Outer membrane protein transport protein (OMPP1/FadL/TodX)"/>
    <property type="match status" value="1"/>
</dbReference>
<dbReference type="GO" id="GO:0009279">
    <property type="term" value="C:cell outer membrane"/>
    <property type="evidence" value="ECO:0007669"/>
    <property type="project" value="UniProtKB-SubCell"/>
</dbReference>
<dbReference type="GO" id="GO:0015483">
    <property type="term" value="F:long-chain fatty acid transporting porin activity"/>
    <property type="evidence" value="ECO:0007669"/>
    <property type="project" value="TreeGrafter"/>
</dbReference>
<evidence type="ECO:0000256" key="4">
    <source>
        <dbReference type="ARBA" id="ARBA00022692"/>
    </source>
</evidence>
<comment type="caution">
    <text evidence="8">The sequence shown here is derived from an EMBL/GenBank/DDBJ whole genome shotgun (WGS) entry which is preliminary data.</text>
</comment>
<organism evidence="8 9">
    <name type="scientific">Dissulfurirhabdus thermomarina</name>
    <dbReference type="NCBI Taxonomy" id="1765737"/>
    <lineage>
        <taxon>Bacteria</taxon>
        <taxon>Deltaproteobacteria</taxon>
        <taxon>Dissulfurirhabdaceae</taxon>
        <taxon>Dissulfurirhabdus</taxon>
    </lineage>
</organism>
<dbReference type="PANTHER" id="PTHR35093:SF8">
    <property type="entry name" value="OUTER MEMBRANE PROTEIN NMB0088-RELATED"/>
    <property type="match status" value="1"/>
</dbReference>
<sequence length="415" mass="44808">MSQVSRGTIFRFGWPLAAVVWLAFTTPAWSAGFQLFNELSARAMGTGAAMTARTGLAEGAWFNPAATAFMGGTEALAGTAVVMPDLQLDGPGADYSMKKKGYPLPYFYAAGTVADGVGLGLAVNVPYGLTTEWDGTWPGRFNAVKTELRTVFVTPSVSYRVFDWLAVGAGAQVARADAELTNAISVTPFGEVENKIEGSDTGAGYLVSALVRPRQDWTLGVVYRSEVKLDLDGTATYRNVPGLLAPLFPRSDVGLVLRLPATVSLGLATTALEGWTLAVDAVWTRWSSYQSLDFEYEYTPGVGLPGVVSVPKDWHNVWALRLGAAYRLSPEWEVRGSYVYDKSPIDDTYRDPSLPTNDRHLFGLGVGFARGNLAVDAAYTYILVEDSAPSLVTPTLTGTYEGYANVVNLDVRWKF</sequence>
<evidence type="ECO:0000256" key="3">
    <source>
        <dbReference type="ARBA" id="ARBA00022452"/>
    </source>
</evidence>
<gene>
    <name evidence="8" type="ORF">G3N55_11600</name>
</gene>
<evidence type="ECO:0000256" key="2">
    <source>
        <dbReference type="ARBA" id="ARBA00008163"/>
    </source>
</evidence>
<dbReference type="PANTHER" id="PTHR35093">
    <property type="entry name" value="OUTER MEMBRANE PROTEIN NMB0088-RELATED"/>
    <property type="match status" value="1"/>
</dbReference>
<keyword evidence="9" id="KW-1185">Reference proteome</keyword>
<evidence type="ECO:0000256" key="5">
    <source>
        <dbReference type="ARBA" id="ARBA00022729"/>
    </source>
</evidence>
<keyword evidence="7" id="KW-0998">Cell outer membrane</keyword>
<keyword evidence="5" id="KW-0732">Signal</keyword>
<keyword evidence="4" id="KW-0812">Transmembrane</keyword>
<evidence type="ECO:0000313" key="9">
    <source>
        <dbReference type="Proteomes" id="UP000469346"/>
    </source>
</evidence>
<evidence type="ECO:0000256" key="6">
    <source>
        <dbReference type="ARBA" id="ARBA00023136"/>
    </source>
</evidence>
<evidence type="ECO:0008006" key="10">
    <source>
        <dbReference type="Google" id="ProtNLM"/>
    </source>
</evidence>
<keyword evidence="3" id="KW-1134">Transmembrane beta strand</keyword>
<reference evidence="8 9" key="1">
    <citation type="submission" date="2020-02" db="EMBL/GenBank/DDBJ databases">
        <title>Comparative genomics of sulfur disproportionating microorganisms.</title>
        <authorList>
            <person name="Ward L.M."/>
            <person name="Bertran E."/>
            <person name="Johnston D.T."/>
        </authorList>
    </citation>
    <scope>NUCLEOTIDE SEQUENCE [LARGE SCALE GENOMIC DNA]</scope>
    <source>
        <strain evidence="8 9">DSM 100025</strain>
    </source>
</reference>
<dbReference type="RefSeq" id="WP_163299746.1">
    <property type="nucleotide sequence ID" value="NZ_JAAGRR010000184.1"/>
</dbReference>
<keyword evidence="6" id="KW-0472">Membrane</keyword>
<dbReference type="Pfam" id="PF03349">
    <property type="entry name" value="Toluene_X"/>
    <property type="match status" value="1"/>
</dbReference>
<accession>A0A6N9TQC8</accession>
<evidence type="ECO:0000256" key="7">
    <source>
        <dbReference type="ARBA" id="ARBA00023237"/>
    </source>
</evidence>
<dbReference type="EMBL" id="JAAGRR010000184">
    <property type="protein sequence ID" value="NDY43481.1"/>
    <property type="molecule type" value="Genomic_DNA"/>
</dbReference>
<dbReference type="SUPFAM" id="SSF56935">
    <property type="entry name" value="Porins"/>
    <property type="match status" value="1"/>
</dbReference>
<evidence type="ECO:0000256" key="1">
    <source>
        <dbReference type="ARBA" id="ARBA00004571"/>
    </source>
</evidence>
<evidence type="ECO:0000313" key="8">
    <source>
        <dbReference type="EMBL" id="NDY43481.1"/>
    </source>
</evidence>
<protein>
    <recommendedName>
        <fullName evidence="10">Transporter</fullName>
    </recommendedName>
</protein>
<dbReference type="Proteomes" id="UP000469346">
    <property type="component" value="Unassembled WGS sequence"/>
</dbReference>
<dbReference type="AlphaFoldDB" id="A0A6N9TQC8"/>
<comment type="similarity">
    <text evidence="2">Belongs to the OmpP1/FadL family.</text>
</comment>
<dbReference type="InterPro" id="IPR005017">
    <property type="entry name" value="OMPP1/FadL/TodX"/>
</dbReference>
<name>A0A6N9TQC8_DISTH</name>
<comment type="subcellular location">
    <subcellularLocation>
        <location evidence="1">Cell outer membrane</location>
        <topology evidence="1">Multi-pass membrane protein</topology>
    </subcellularLocation>
</comment>
<proteinExistence type="inferred from homology"/>